<evidence type="ECO:0008006" key="4">
    <source>
        <dbReference type="Google" id="ProtNLM"/>
    </source>
</evidence>
<dbReference type="Pfam" id="PF05359">
    <property type="entry name" value="DUF748"/>
    <property type="match status" value="1"/>
</dbReference>
<feature type="compositionally biased region" description="Basic and acidic residues" evidence="1">
    <location>
        <begin position="355"/>
        <end position="366"/>
    </location>
</feature>
<feature type="region of interest" description="Disordered" evidence="1">
    <location>
        <begin position="355"/>
        <end position="383"/>
    </location>
</feature>
<accession>A0A1T5LCM6</accession>
<dbReference type="Proteomes" id="UP000190961">
    <property type="component" value="Unassembled WGS sequence"/>
</dbReference>
<dbReference type="EMBL" id="FUZU01000002">
    <property type="protein sequence ID" value="SKC73455.1"/>
    <property type="molecule type" value="Genomic_DNA"/>
</dbReference>
<protein>
    <recommendedName>
        <fullName evidence="4">DUF748 domain-containing protein</fullName>
    </recommendedName>
</protein>
<proteinExistence type="predicted"/>
<evidence type="ECO:0000313" key="2">
    <source>
        <dbReference type="EMBL" id="SKC73455.1"/>
    </source>
</evidence>
<evidence type="ECO:0000256" key="1">
    <source>
        <dbReference type="SAM" id="MobiDB-lite"/>
    </source>
</evidence>
<feature type="compositionally biased region" description="Basic residues" evidence="1">
    <location>
        <begin position="367"/>
        <end position="383"/>
    </location>
</feature>
<sequence>MKLSKKVWILIAVAAIIFAARLSMPYFVTRHVNKVLAAIPGYRYTLSDVDIYLYRGAYQLKELRVFKENENNESPFIYIPVIDLSVEWSAVLDAALVGQVTFENSELNFTGSKNSTNGMDVDWMQPIRALMPLRVNRIKITNGRIAYYDSTTVPHAELVLNSVNASAENLLNITEDPGMLPASAHLAAVTPGNGMLGVKIKMNVAKSFPDLEINLKFENADLKAWDDFLKAYPGIHIQQGNFNLYTEVVMMDGKTEGYISPVIENLKGVSIGKRKADDERAGWKSISTFLLANQSKDRLSTRVPITSVTSDSTVAVVPVLWNVLWEGFVKAFEEKREGTLKLKTVVNEDSGIVKQLEKKAKKEERKERRRKKREERKKKKEES</sequence>
<dbReference type="InterPro" id="IPR008023">
    <property type="entry name" value="DUF748"/>
</dbReference>
<keyword evidence="3" id="KW-1185">Reference proteome</keyword>
<gene>
    <name evidence="2" type="ORF">SAMN05660236_2927</name>
</gene>
<name>A0A1T5LCM6_9BACT</name>
<evidence type="ECO:0000313" key="3">
    <source>
        <dbReference type="Proteomes" id="UP000190961"/>
    </source>
</evidence>
<dbReference type="AlphaFoldDB" id="A0A1T5LCM6"/>
<dbReference type="OrthoDB" id="9771783at2"/>
<dbReference type="STRING" id="688867.SAMN05660236_2927"/>
<reference evidence="2 3" key="1">
    <citation type="submission" date="2017-02" db="EMBL/GenBank/DDBJ databases">
        <authorList>
            <person name="Peterson S.W."/>
        </authorList>
    </citation>
    <scope>NUCLEOTIDE SEQUENCE [LARGE SCALE GENOMIC DNA]</scope>
    <source>
        <strain evidence="2 3">DSM 25262</strain>
    </source>
</reference>
<dbReference type="RefSeq" id="WP_079687497.1">
    <property type="nucleotide sequence ID" value="NZ_FUZU01000002.1"/>
</dbReference>
<organism evidence="2 3">
    <name type="scientific">Ohtaekwangia koreensis</name>
    <dbReference type="NCBI Taxonomy" id="688867"/>
    <lineage>
        <taxon>Bacteria</taxon>
        <taxon>Pseudomonadati</taxon>
        <taxon>Bacteroidota</taxon>
        <taxon>Cytophagia</taxon>
        <taxon>Cytophagales</taxon>
        <taxon>Fulvivirgaceae</taxon>
        <taxon>Ohtaekwangia</taxon>
    </lineage>
</organism>